<keyword evidence="6" id="KW-1185">Reference proteome</keyword>
<dbReference type="Gene3D" id="3.40.50.720">
    <property type="entry name" value="NAD(P)-binding Rossmann-like Domain"/>
    <property type="match status" value="1"/>
</dbReference>
<dbReference type="RefSeq" id="WP_121047951.1">
    <property type="nucleotide sequence ID" value="NZ_AP018711.1"/>
</dbReference>
<dbReference type="KEGG" id="smic:SmB9_21410"/>
<dbReference type="Pfam" id="PF07755">
    <property type="entry name" value="DUF1611"/>
    <property type="match status" value="1"/>
</dbReference>
<feature type="domain" description="D-glutamate N-acetyltransferase-like N-terminal" evidence="2">
    <location>
        <begin position="50"/>
        <end position="126"/>
    </location>
</feature>
<sequence>MTDLPSPYLLFLGDTRNETYAKTAFGLRDWAPETVIGEYAMPEATVTLGLERLTPAEAASRGARALLLGIAPVGGAIPAHWLSELVAALEAGLDIVAGLHQRLADIPELAATARRLGRTLHDVRHPTVSFSTGTGLPRMGKRLLTVGTDCALGKKYTALAIAKRWRALGGNADFRATGQTGIMIAGHGVAIDAVVADFIAGAAEWLSPANSADHWDIIEGQGSLYHPAFAGVTLGLLHGAQPDLFVLCHDPTRGTIYGYPHIPMPDLADAIALYEQLGRLTNPAIACAGISINSSKMSDPERQDWMARTSDRLGLPVADPLRDGVDAFIQRMQTVTA</sequence>
<accession>A0AAD1G165</accession>
<evidence type="ECO:0000313" key="5">
    <source>
        <dbReference type="Proteomes" id="UP000275727"/>
    </source>
</evidence>
<evidence type="ECO:0000259" key="1">
    <source>
        <dbReference type="Pfam" id="PF07755"/>
    </source>
</evidence>
<organism evidence="3 5">
    <name type="scientific">Sphingosinicella microcystinivorans</name>
    <dbReference type="NCBI Taxonomy" id="335406"/>
    <lineage>
        <taxon>Bacteria</taxon>
        <taxon>Pseudomonadati</taxon>
        <taxon>Pseudomonadota</taxon>
        <taxon>Alphaproteobacteria</taxon>
        <taxon>Sphingomonadales</taxon>
        <taxon>Sphingosinicellaceae</taxon>
        <taxon>Sphingosinicella</taxon>
    </lineage>
</organism>
<dbReference type="PIRSF" id="PIRSF026760">
    <property type="entry name" value="UCP026760"/>
    <property type="match status" value="1"/>
</dbReference>
<dbReference type="EMBL" id="RBWX01000007">
    <property type="protein sequence ID" value="RKS91504.1"/>
    <property type="molecule type" value="Genomic_DNA"/>
</dbReference>
<dbReference type="InterPro" id="IPR027417">
    <property type="entry name" value="P-loop_NTPase"/>
</dbReference>
<dbReference type="InterPro" id="IPR011669">
    <property type="entry name" value="DgcN-like"/>
</dbReference>
<dbReference type="EMBL" id="AP018711">
    <property type="protein sequence ID" value="BBE34483.1"/>
    <property type="molecule type" value="Genomic_DNA"/>
</dbReference>
<evidence type="ECO:0000313" key="4">
    <source>
        <dbReference type="EMBL" id="RKS91504.1"/>
    </source>
</evidence>
<evidence type="ECO:0000313" key="3">
    <source>
        <dbReference type="EMBL" id="BBE34483.1"/>
    </source>
</evidence>
<evidence type="ECO:0000313" key="6">
    <source>
        <dbReference type="Proteomes" id="UP000276029"/>
    </source>
</evidence>
<dbReference type="SUPFAM" id="SSF52540">
    <property type="entry name" value="P-loop containing nucleoside triphosphate hydrolases"/>
    <property type="match status" value="1"/>
</dbReference>
<dbReference type="InterPro" id="IPR035402">
    <property type="entry name" value="DgcN-like_N"/>
</dbReference>
<proteinExistence type="predicted"/>
<dbReference type="PANTHER" id="PTHR40690:SF1">
    <property type="entry name" value="DUF1611 DOMAIN-CONTAINING PROTEIN"/>
    <property type="match status" value="1"/>
</dbReference>
<protein>
    <submittedName>
        <fullName evidence="4">NAD-dependent epimerase/dehydratase family protein</fullName>
    </submittedName>
</protein>
<gene>
    <name evidence="4" type="ORF">DFR51_1069</name>
    <name evidence="3" type="ORF">SmB9_21410</name>
</gene>
<dbReference type="PANTHER" id="PTHR40690">
    <property type="entry name" value="GLL3100 PROTEIN"/>
    <property type="match status" value="1"/>
</dbReference>
<dbReference type="InterPro" id="IPR035086">
    <property type="entry name" value="DgcN-like_C"/>
</dbReference>
<name>A0AAD1G165_SPHMI</name>
<reference evidence="4 6" key="2">
    <citation type="submission" date="2018-10" db="EMBL/GenBank/DDBJ databases">
        <title>Genomic Encyclopedia of Type Strains, Phase IV (KMG-IV): sequencing the most valuable type-strain genomes for metagenomic binning, comparative biology and taxonomic classification.</title>
        <authorList>
            <person name="Goeker M."/>
        </authorList>
    </citation>
    <scope>NUCLEOTIDE SEQUENCE [LARGE SCALE GENOMIC DNA]</scope>
    <source>
        <strain evidence="4 6">DSM 19791</strain>
    </source>
</reference>
<reference evidence="3 5" key="1">
    <citation type="submission" date="2018-06" db="EMBL/GenBank/DDBJ databases">
        <title>Complete Genome Sequence of the Microcystin-Degrading Bacterium Sphingosinicella microcystinivorans Strain B-9.</title>
        <authorList>
            <person name="Jin H."/>
            <person name="Nishizawa T."/>
            <person name="Guo Y."/>
            <person name="Nishizawa A."/>
            <person name="Park H."/>
            <person name="Kato H."/>
            <person name="Tsuji K."/>
            <person name="Harada K."/>
        </authorList>
    </citation>
    <scope>NUCLEOTIDE SEQUENCE [LARGE SCALE GENOMIC DNA]</scope>
    <source>
        <strain evidence="3 5">B9</strain>
    </source>
</reference>
<dbReference type="Proteomes" id="UP000275727">
    <property type="component" value="Chromosome"/>
</dbReference>
<feature type="domain" description="D-glutamate N-acetyltransferase-like C-terminal" evidence="1">
    <location>
        <begin position="139"/>
        <end position="328"/>
    </location>
</feature>
<evidence type="ECO:0000259" key="2">
    <source>
        <dbReference type="Pfam" id="PF17396"/>
    </source>
</evidence>
<dbReference type="Proteomes" id="UP000276029">
    <property type="component" value="Unassembled WGS sequence"/>
</dbReference>
<dbReference type="Gene3D" id="3.40.50.300">
    <property type="entry name" value="P-loop containing nucleotide triphosphate hydrolases"/>
    <property type="match status" value="1"/>
</dbReference>
<dbReference type="Pfam" id="PF17396">
    <property type="entry name" value="DUF1611_N"/>
    <property type="match status" value="1"/>
</dbReference>
<dbReference type="AlphaFoldDB" id="A0AAD1G165"/>